<evidence type="ECO:0000313" key="6">
    <source>
        <dbReference type="EMBL" id="KAK4505975.1"/>
    </source>
</evidence>
<feature type="domain" description="Carboxylesterase type B" evidence="5">
    <location>
        <begin position="50"/>
        <end position="499"/>
    </location>
</feature>
<accession>A0ABR0EXJ5</accession>
<dbReference type="PANTHER" id="PTHR43918:SF4">
    <property type="entry name" value="CARBOXYLIC ESTER HYDROLASE"/>
    <property type="match status" value="1"/>
</dbReference>
<feature type="signal peptide" evidence="3">
    <location>
        <begin position="1"/>
        <end position="21"/>
    </location>
</feature>
<evidence type="ECO:0000259" key="5">
    <source>
        <dbReference type="Pfam" id="PF00135"/>
    </source>
</evidence>
<reference evidence="6 7" key="1">
    <citation type="journal article" date="2023" name="G3 (Bethesda)">
        <title>A chromosome-level genome assembly of Zasmidium syzygii isolated from banana leaves.</title>
        <authorList>
            <person name="van Westerhoven A.C."/>
            <person name="Mehrabi R."/>
            <person name="Talebi R."/>
            <person name="Steentjes M.B.F."/>
            <person name="Corcolon B."/>
            <person name="Chong P.A."/>
            <person name="Kema G.H.J."/>
            <person name="Seidl M.F."/>
        </authorList>
    </citation>
    <scope>NUCLEOTIDE SEQUENCE [LARGE SCALE GENOMIC DNA]</scope>
    <source>
        <strain evidence="6 7">P124</strain>
    </source>
</reference>
<dbReference type="PROSITE" id="PS00122">
    <property type="entry name" value="CARBOXYLESTERASE_B_1"/>
    <property type="match status" value="1"/>
</dbReference>
<keyword evidence="7" id="KW-1185">Reference proteome</keyword>
<dbReference type="PROSITE" id="PS00941">
    <property type="entry name" value="CARBOXYLESTERASE_B_2"/>
    <property type="match status" value="1"/>
</dbReference>
<dbReference type="EMBL" id="JAXOVC010000002">
    <property type="protein sequence ID" value="KAK4505975.1"/>
    <property type="molecule type" value="Genomic_DNA"/>
</dbReference>
<protein>
    <recommendedName>
        <fullName evidence="3">Carboxylic ester hydrolase</fullName>
        <ecNumber evidence="3">3.1.1.-</ecNumber>
    </recommendedName>
</protein>
<feature type="chain" id="PRO_5044999505" description="Carboxylic ester hydrolase" evidence="3">
    <location>
        <begin position="22"/>
        <end position="584"/>
    </location>
</feature>
<feature type="region of interest" description="Disordered" evidence="4">
    <location>
        <begin position="24"/>
        <end position="47"/>
    </location>
</feature>
<comment type="similarity">
    <text evidence="1 3">Belongs to the type-B carboxylesterase/lipase family.</text>
</comment>
<comment type="caution">
    <text evidence="6">The sequence shown here is derived from an EMBL/GenBank/DDBJ whole genome shotgun (WGS) entry which is preliminary data.</text>
</comment>
<sequence length="584" mass="61976">MLSQGLIQFLLFSQTFGAGYASTLPRSESEQQDSSSSGPPAESPCVNSGPTATLDCGVVIGTTTSLPAATATVNKFLGVPFAQSPPQRFGMPQSPGRCNINATAWKPACIQQFVGSPEVKAFTEYVFNNPAPEESEDCLYLNVYAPSSPPPADGRAVMFWIYGGALEFGNAGQIYYDGSWLAGYEDVIVVTTNYRTNVFGFATSPEIPVTQRNLGFYDQRFALDWVQRNIAAFGGSPDKVTIFGESAGGFSVDALLTSFPADSKPPFRAAIMESGQISYNAQSRPSTEPQWNALAGLLGCPGQYSSNLTCLRAKNATEIKKAIEDNDLTFNPIGDGISLAENPLQQRVSGNIANIPILGGSNAQEGRVFTIGQTNSAAYLSTLVGNDTKTIAGLEAIYPPYKPGLGNDAYEQTAQIFTESVFQCSAAMLANASAAIGVPTWRYYYNASFSNIRPYPDLGVWHSSEIPIVFSTYSRSNVTTQQYALSETVRGVWAKFAKNPLGGPGWSQVGTGAAGDVLFGANSEIEGGIVLAENGTHLAGAVNLAVFGDRGDVAGSGVTVIDSNEVDFRCGVYAATYEKNAKIG</sequence>
<evidence type="ECO:0000256" key="4">
    <source>
        <dbReference type="SAM" id="MobiDB-lite"/>
    </source>
</evidence>
<dbReference type="EC" id="3.1.1.-" evidence="3"/>
<name>A0ABR0EXJ5_ZASCE</name>
<dbReference type="Gene3D" id="3.40.50.1820">
    <property type="entry name" value="alpha/beta hydrolase"/>
    <property type="match status" value="1"/>
</dbReference>
<keyword evidence="3" id="KW-0732">Signal</keyword>
<dbReference type="InterPro" id="IPR050654">
    <property type="entry name" value="AChE-related_enzymes"/>
</dbReference>
<dbReference type="Pfam" id="PF00135">
    <property type="entry name" value="COesterase"/>
    <property type="match status" value="1"/>
</dbReference>
<dbReference type="SUPFAM" id="SSF53474">
    <property type="entry name" value="alpha/beta-Hydrolases"/>
    <property type="match status" value="1"/>
</dbReference>
<evidence type="ECO:0000256" key="1">
    <source>
        <dbReference type="ARBA" id="ARBA00005964"/>
    </source>
</evidence>
<dbReference type="InterPro" id="IPR029058">
    <property type="entry name" value="AB_hydrolase_fold"/>
</dbReference>
<organism evidence="6 7">
    <name type="scientific">Zasmidium cellare</name>
    <name type="common">Wine cellar mold</name>
    <name type="synonym">Racodium cellare</name>
    <dbReference type="NCBI Taxonomy" id="395010"/>
    <lineage>
        <taxon>Eukaryota</taxon>
        <taxon>Fungi</taxon>
        <taxon>Dikarya</taxon>
        <taxon>Ascomycota</taxon>
        <taxon>Pezizomycotina</taxon>
        <taxon>Dothideomycetes</taxon>
        <taxon>Dothideomycetidae</taxon>
        <taxon>Mycosphaerellales</taxon>
        <taxon>Mycosphaerellaceae</taxon>
        <taxon>Zasmidium</taxon>
    </lineage>
</organism>
<dbReference type="InterPro" id="IPR019826">
    <property type="entry name" value="Carboxylesterase_B_AS"/>
</dbReference>
<evidence type="ECO:0000256" key="2">
    <source>
        <dbReference type="ARBA" id="ARBA00022801"/>
    </source>
</evidence>
<keyword evidence="2 3" id="KW-0378">Hydrolase</keyword>
<dbReference type="InterPro" id="IPR019819">
    <property type="entry name" value="Carboxylesterase_B_CS"/>
</dbReference>
<dbReference type="PANTHER" id="PTHR43918">
    <property type="entry name" value="ACETYLCHOLINESTERASE"/>
    <property type="match status" value="1"/>
</dbReference>
<evidence type="ECO:0000256" key="3">
    <source>
        <dbReference type="RuleBase" id="RU361235"/>
    </source>
</evidence>
<gene>
    <name evidence="6" type="ORF">PRZ48_003940</name>
</gene>
<proteinExistence type="inferred from homology"/>
<evidence type="ECO:0000313" key="7">
    <source>
        <dbReference type="Proteomes" id="UP001305779"/>
    </source>
</evidence>
<dbReference type="Proteomes" id="UP001305779">
    <property type="component" value="Unassembled WGS sequence"/>
</dbReference>
<dbReference type="InterPro" id="IPR002018">
    <property type="entry name" value="CarbesteraseB"/>
</dbReference>